<reference evidence="1" key="2">
    <citation type="journal article" date="2022" name="New Phytol.">
        <title>Evolutionary transition to the ectomycorrhizal habit in the genomes of a hyperdiverse lineage of mushroom-forming fungi.</title>
        <authorList>
            <person name="Looney B."/>
            <person name="Miyauchi S."/>
            <person name="Morin E."/>
            <person name="Drula E."/>
            <person name="Courty P.E."/>
            <person name="Kohler A."/>
            <person name="Kuo A."/>
            <person name="LaButti K."/>
            <person name="Pangilinan J."/>
            <person name="Lipzen A."/>
            <person name="Riley R."/>
            <person name="Andreopoulos W."/>
            <person name="He G."/>
            <person name="Johnson J."/>
            <person name="Nolan M."/>
            <person name="Tritt A."/>
            <person name="Barry K.W."/>
            <person name="Grigoriev I.V."/>
            <person name="Nagy L.G."/>
            <person name="Hibbett D."/>
            <person name="Henrissat B."/>
            <person name="Matheny P.B."/>
            <person name="Labbe J."/>
            <person name="Martin F.M."/>
        </authorList>
    </citation>
    <scope>NUCLEOTIDE SEQUENCE</scope>
    <source>
        <strain evidence="1">EC-137</strain>
    </source>
</reference>
<keyword evidence="2" id="KW-1185">Reference proteome</keyword>
<feature type="non-terminal residue" evidence="1">
    <location>
        <position position="1"/>
    </location>
</feature>
<evidence type="ECO:0000313" key="1">
    <source>
        <dbReference type="EMBL" id="KAI0026977.1"/>
    </source>
</evidence>
<feature type="non-terminal residue" evidence="1">
    <location>
        <position position="66"/>
    </location>
</feature>
<evidence type="ECO:0000313" key="2">
    <source>
        <dbReference type="Proteomes" id="UP000814128"/>
    </source>
</evidence>
<organism evidence="1 2">
    <name type="scientific">Vararia minispora EC-137</name>
    <dbReference type="NCBI Taxonomy" id="1314806"/>
    <lineage>
        <taxon>Eukaryota</taxon>
        <taxon>Fungi</taxon>
        <taxon>Dikarya</taxon>
        <taxon>Basidiomycota</taxon>
        <taxon>Agaricomycotina</taxon>
        <taxon>Agaricomycetes</taxon>
        <taxon>Russulales</taxon>
        <taxon>Lachnocladiaceae</taxon>
        <taxon>Vararia</taxon>
    </lineage>
</organism>
<proteinExistence type="predicted"/>
<dbReference type="Proteomes" id="UP000814128">
    <property type="component" value="Unassembled WGS sequence"/>
</dbReference>
<gene>
    <name evidence="1" type="ORF">K488DRAFT_6446</name>
</gene>
<protein>
    <submittedName>
        <fullName evidence="1">Uncharacterized protein</fullName>
    </submittedName>
</protein>
<dbReference type="EMBL" id="MU274066">
    <property type="protein sequence ID" value="KAI0026977.1"/>
    <property type="molecule type" value="Genomic_DNA"/>
</dbReference>
<accession>A0ACB8Q5T4</accession>
<comment type="caution">
    <text evidence="1">The sequence shown here is derived from an EMBL/GenBank/DDBJ whole genome shotgun (WGS) entry which is preliminary data.</text>
</comment>
<sequence length="66" mass="7402">RLSSVVSDFYDMCIDGCVGFTGPLAICKTCPTCGKHRYDQLILQKTGKKKPCQQFFIFRLGPQLQA</sequence>
<reference evidence="1" key="1">
    <citation type="submission" date="2021-02" db="EMBL/GenBank/DDBJ databases">
        <authorList>
            <consortium name="DOE Joint Genome Institute"/>
            <person name="Ahrendt S."/>
            <person name="Looney B.P."/>
            <person name="Miyauchi S."/>
            <person name="Morin E."/>
            <person name="Drula E."/>
            <person name="Courty P.E."/>
            <person name="Chicoki N."/>
            <person name="Fauchery L."/>
            <person name="Kohler A."/>
            <person name="Kuo A."/>
            <person name="Labutti K."/>
            <person name="Pangilinan J."/>
            <person name="Lipzen A."/>
            <person name="Riley R."/>
            <person name="Andreopoulos W."/>
            <person name="He G."/>
            <person name="Johnson J."/>
            <person name="Barry K.W."/>
            <person name="Grigoriev I.V."/>
            <person name="Nagy L."/>
            <person name="Hibbett D."/>
            <person name="Henrissat B."/>
            <person name="Matheny P.B."/>
            <person name="Labbe J."/>
            <person name="Martin F."/>
        </authorList>
    </citation>
    <scope>NUCLEOTIDE SEQUENCE</scope>
    <source>
        <strain evidence="1">EC-137</strain>
    </source>
</reference>
<name>A0ACB8Q5T4_9AGAM</name>